<name>A0A150KHP5_HEYCO</name>
<dbReference type="AlphaFoldDB" id="A0A150KHP5"/>
<evidence type="ECO:0000313" key="2">
    <source>
        <dbReference type="Proteomes" id="UP000075304"/>
    </source>
</evidence>
<dbReference type="Proteomes" id="UP000075304">
    <property type="component" value="Unassembled WGS sequence"/>
</dbReference>
<comment type="caution">
    <text evidence="1">The sequence shown here is derived from an EMBL/GenBank/DDBJ whole genome shotgun (WGS) entry which is preliminary data.</text>
</comment>
<accession>A0A150KHP5</accession>
<proteinExistence type="predicted"/>
<dbReference type="EMBL" id="LQYI01000024">
    <property type="protein sequence ID" value="KYC71670.1"/>
    <property type="molecule type" value="Genomic_DNA"/>
</dbReference>
<protein>
    <submittedName>
        <fullName evidence="1">Uncharacterized protein</fullName>
    </submittedName>
</protein>
<evidence type="ECO:0000313" key="1">
    <source>
        <dbReference type="EMBL" id="KYC71670.1"/>
    </source>
</evidence>
<reference evidence="1 2" key="1">
    <citation type="submission" date="2016-01" db="EMBL/GenBank/DDBJ databases">
        <title>Genome Sequences of Twelve Sporeforming Bacillus Species Isolated from Foods.</title>
        <authorList>
            <person name="Berendsen E.M."/>
            <person name="Wells-Bennik M.H."/>
            <person name="Krawcyk A.O."/>
            <person name="De Jong A."/>
            <person name="Holsappel S."/>
            <person name="Eijlander R.T."/>
            <person name="Kuipers O.P."/>
        </authorList>
    </citation>
    <scope>NUCLEOTIDE SEQUENCE [LARGE SCALE GENOMIC DNA]</scope>
    <source>
        <strain evidence="1 2">B4099</strain>
    </source>
</reference>
<organism evidence="1 2">
    <name type="scientific">Heyndrickxia coagulans</name>
    <name type="common">Weizmannia coagulans</name>
    <dbReference type="NCBI Taxonomy" id="1398"/>
    <lineage>
        <taxon>Bacteria</taxon>
        <taxon>Bacillati</taxon>
        <taxon>Bacillota</taxon>
        <taxon>Bacilli</taxon>
        <taxon>Bacillales</taxon>
        <taxon>Bacillaceae</taxon>
        <taxon>Heyndrickxia</taxon>
    </lineage>
</organism>
<gene>
    <name evidence="1" type="ORF">B4099_3211</name>
</gene>
<sequence length="41" mass="5026">MEFHFNHLLKTYVPYLDYKINLLQLKEGDLKIIEQSYQILI</sequence>